<dbReference type="Proteomes" id="UP000001940">
    <property type="component" value="Chromosome II"/>
</dbReference>
<evidence type="ECO:0007829" key="5">
    <source>
        <dbReference type="PeptideAtlas" id="O17070"/>
    </source>
</evidence>
<evidence type="ECO:0000313" key="3">
    <source>
        <dbReference type="Proteomes" id="UP000001940"/>
    </source>
</evidence>
<keyword evidence="5" id="KW-1267">Proteomics identification</keyword>
<dbReference type="SUPFAM" id="SSF47862">
    <property type="entry name" value="Saposin"/>
    <property type="match status" value="1"/>
</dbReference>
<dbReference type="eggNOG" id="ENOG502T37C">
    <property type="taxonomic scope" value="Eukaryota"/>
</dbReference>
<dbReference type="GeneID" id="184904"/>
<dbReference type="CTD" id="184904"/>
<feature type="compositionally biased region" description="Polar residues" evidence="1">
    <location>
        <begin position="126"/>
        <end position="138"/>
    </location>
</feature>
<dbReference type="HOGENOM" id="CLU_105998_0_0_1"/>
<gene>
    <name evidence="2 4" type="primary">spp-24</name>
    <name evidence="2" type="ORF">CELE_F23F1.7</name>
    <name evidence="4" type="ORF">F23F1.7</name>
</gene>
<dbReference type="AlphaFoldDB" id="O17070"/>
<evidence type="ECO:0000313" key="4">
    <source>
        <dbReference type="WormBase" id="F23F1.7"/>
    </source>
</evidence>
<evidence type="ECO:0000256" key="1">
    <source>
        <dbReference type="SAM" id="MobiDB-lite"/>
    </source>
</evidence>
<dbReference type="OrthoDB" id="5871222at2759"/>
<dbReference type="PaxDb" id="6239-F23F1.7"/>
<keyword evidence="3" id="KW-1185">Reference proteome</keyword>
<sequence length="184" mass="20528">MLVKFLCLVLPVYSIPIAPSFKDLQTIKPDYKLIKYTFSRDNETDVMSPDPPSLQLIPLDFLCEFCQVVILKLKERQKTETNFEETIKKECLNSTDDSSSLCDVINRVNLERLKKGDPKDICESQGMCNGSTGTTTKDNGPPGVSPNQSMGTPAKPANEIERHLTIDEKSVNATLNVEDIAPYN</sequence>
<dbReference type="EMBL" id="BX284602">
    <property type="protein sequence ID" value="CCD62356.1"/>
    <property type="molecule type" value="Genomic_DNA"/>
</dbReference>
<dbReference type="PeptideAtlas" id="O17070"/>
<reference evidence="2 3" key="1">
    <citation type="journal article" date="1998" name="Science">
        <title>Genome sequence of the nematode C. elegans: a platform for investigating biology.</title>
        <authorList>
            <consortium name="The C. elegans sequencing consortium"/>
            <person name="Sulson J.E."/>
            <person name="Waterston R."/>
        </authorList>
    </citation>
    <scope>NUCLEOTIDE SEQUENCE [LARGE SCALE GENOMIC DNA]</scope>
    <source>
        <strain evidence="2 3">Bristol N2</strain>
    </source>
</reference>
<dbReference type="InParanoid" id="O17070"/>
<proteinExistence type="evidence at protein level"/>
<evidence type="ECO:0000313" key="2">
    <source>
        <dbReference type="EMBL" id="CCD62356.1"/>
    </source>
</evidence>
<dbReference type="WormBase" id="F23F1.7">
    <property type="protein sequence ID" value="CE29775"/>
    <property type="gene ID" value="WBGene00017748"/>
    <property type="gene designation" value="spp-24"/>
</dbReference>
<feature type="region of interest" description="Disordered" evidence="1">
    <location>
        <begin position="125"/>
        <end position="155"/>
    </location>
</feature>
<dbReference type="OMA" id="CEFCQVV"/>
<dbReference type="AGR" id="WB:WBGene00017748"/>
<dbReference type="FunCoup" id="O17070">
    <property type="interactions" value="268"/>
</dbReference>
<dbReference type="UCSC" id="F23F1.7">
    <property type="organism name" value="c. elegans"/>
</dbReference>
<accession>O17070</accession>
<name>O17070_CAEEL</name>
<protein>
    <submittedName>
        <fullName evidence="2">Saposin B-type domain-containing protein</fullName>
    </submittedName>
</protein>
<dbReference type="InterPro" id="IPR011001">
    <property type="entry name" value="Saposin-like"/>
</dbReference>
<organism evidence="2 3">
    <name type="scientific">Caenorhabditis elegans</name>
    <dbReference type="NCBI Taxonomy" id="6239"/>
    <lineage>
        <taxon>Eukaryota</taxon>
        <taxon>Metazoa</taxon>
        <taxon>Ecdysozoa</taxon>
        <taxon>Nematoda</taxon>
        <taxon>Chromadorea</taxon>
        <taxon>Rhabditida</taxon>
        <taxon>Rhabditina</taxon>
        <taxon>Rhabditomorpha</taxon>
        <taxon>Rhabditoidea</taxon>
        <taxon>Rhabditidae</taxon>
        <taxon>Peloderinae</taxon>
        <taxon>Caenorhabditis</taxon>
    </lineage>
</organism>
<dbReference type="Bgee" id="WBGene00017748">
    <property type="expression patterns" value="Expressed in larva and 3 other cell types or tissues"/>
</dbReference>
<dbReference type="KEGG" id="cel:CELE_F23F1.7"/>
<dbReference type="RefSeq" id="NP_493643.2">
    <property type="nucleotide sequence ID" value="NM_061242.2"/>
</dbReference>
<dbReference type="PIR" id="T32267">
    <property type="entry name" value="T32267"/>
</dbReference>
<dbReference type="DIP" id="DIP-27208N"/>